<dbReference type="STRING" id="284581.AMD01_03445"/>
<dbReference type="PANTHER" id="PTHR43106">
    <property type="entry name" value="DEHYDROGENASE-RELATED"/>
    <property type="match status" value="1"/>
</dbReference>
<dbReference type="Pfam" id="PF21688">
    <property type="entry name" value="FAD-depend_C"/>
    <property type="match status" value="1"/>
</dbReference>
<protein>
    <submittedName>
        <fullName evidence="2">FAD-dependent oxidoreductase</fullName>
    </submittedName>
</protein>
<dbReference type="Proteomes" id="UP000037558">
    <property type="component" value="Unassembled WGS sequence"/>
</dbReference>
<dbReference type="SUPFAM" id="SSF51905">
    <property type="entry name" value="FAD/NAD(P)-binding domain"/>
    <property type="match status" value="1"/>
</dbReference>
<keyword evidence="3" id="KW-1185">Reference proteome</keyword>
<dbReference type="PIRSF" id="PIRSF038984">
    <property type="entry name" value="FAD_binding_protein"/>
    <property type="match status" value="1"/>
</dbReference>
<reference evidence="3" key="1">
    <citation type="submission" date="2015-08" db="EMBL/GenBank/DDBJ databases">
        <title>Fjat-14210 dsm16467.</title>
        <authorList>
            <person name="Liu B."/>
            <person name="Wang J."/>
            <person name="Zhu Y."/>
            <person name="Liu G."/>
            <person name="Chen Q."/>
            <person name="Chen Z."/>
            <person name="Lan J."/>
            <person name="Che J."/>
            <person name="Ge C."/>
            <person name="Shi H."/>
            <person name="Pan Z."/>
            <person name="Liu X."/>
        </authorList>
    </citation>
    <scope>NUCLEOTIDE SEQUENCE [LARGE SCALE GENOMIC DNA]</scope>
    <source>
        <strain evidence="3">DSM 16467</strain>
    </source>
</reference>
<evidence type="ECO:0000313" key="2">
    <source>
        <dbReference type="EMBL" id="KOO50802.1"/>
    </source>
</evidence>
<accession>A0A0M0LIQ7</accession>
<dbReference type="InterPro" id="IPR036188">
    <property type="entry name" value="FAD/NAD-bd_sf"/>
</dbReference>
<dbReference type="EMBL" id="LILC01000002">
    <property type="protein sequence ID" value="KOO50802.1"/>
    <property type="molecule type" value="Genomic_DNA"/>
</dbReference>
<dbReference type="PATRIC" id="fig|284581.3.peg.982"/>
<gene>
    <name evidence="2" type="ORF">AMD01_03445</name>
</gene>
<dbReference type="Gene3D" id="3.50.50.60">
    <property type="entry name" value="FAD/NAD(P)-binding domain"/>
    <property type="match status" value="2"/>
</dbReference>
<sequence length="490" mass="53925">MKSQYDVIVVGAGPAGIFTCYELTLKLPQANILLIDKGHDIYRRNCPILQKKITKCPPAAGKKDFAGCLPACSITNGFGGAGAYSDGKFNITSEFGGWMTDYLPESKVVELIKYVDDINLSHGATESITDPMTDQVRDIERRGYAAGLKLLRAQVRHLGTEQNLEILMSIFEYLKDRVDMVFKTEVEDLITEKVDGTHQAKGILLKNGDKITADKVVITPGRDGSTWLTKVMKNRRLRMINNQVDIGVRVETSNIVMEEINRHLYEGKFIFNTSVGTRVRTFCSNPSGHVVVENHSGIMLANGHAYKDEKLGSSNTNFALLVSHKFADPFDQPNEYAHEVSRLANALSSGGITVQKYGDILKGRRSTLKRIQEGFLEPTLKEAVPGDLGLALPYNTMKSLIEMTEALNHVTPGLASEHTLFYGVEAKFYSARPKLNDKFETEISGLYVGGDGAGITRGLAQASACGVWIARDIVETLHTGKTTEFVPVTI</sequence>
<dbReference type="OrthoDB" id="9762921at2"/>
<dbReference type="InterPro" id="IPR028348">
    <property type="entry name" value="FAD-binding_protein"/>
</dbReference>
<dbReference type="AlphaFoldDB" id="A0A0M0LIQ7"/>
<proteinExistence type="predicted"/>
<feature type="domain" description="FAD-dependent protein C-terminal" evidence="1">
    <location>
        <begin position="246"/>
        <end position="427"/>
    </location>
</feature>
<dbReference type="RefSeq" id="WP_053399975.1">
    <property type="nucleotide sequence ID" value="NZ_JAUKEN010000002.1"/>
</dbReference>
<organism evidence="2 3">
    <name type="scientific">Priestia koreensis</name>
    <dbReference type="NCBI Taxonomy" id="284581"/>
    <lineage>
        <taxon>Bacteria</taxon>
        <taxon>Bacillati</taxon>
        <taxon>Bacillota</taxon>
        <taxon>Bacilli</taxon>
        <taxon>Bacillales</taxon>
        <taxon>Bacillaceae</taxon>
        <taxon>Priestia</taxon>
    </lineage>
</organism>
<dbReference type="PANTHER" id="PTHR43106:SF1">
    <property type="entry name" value="DEHYDROGENASE-RELATED"/>
    <property type="match status" value="1"/>
</dbReference>
<name>A0A0M0LIQ7_9BACI</name>
<dbReference type="InterPro" id="IPR049516">
    <property type="entry name" value="FAD-depend_C"/>
</dbReference>
<evidence type="ECO:0000259" key="1">
    <source>
        <dbReference type="Pfam" id="PF21688"/>
    </source>
</evidence>
<evidence type="ECO:0000313" key="3">
    <source>
        <dbReference type="Proteomes" id="UP000037558"/>
    </source>
</evidence>
<comment type="caution">
    <text evidence="2">The sequence shown here is derived from an EMBL/GenBank/DDBJ whole genome shotgun (WGS) entry which is preliminary data.</text>
</comment>